<dbReference type="PROSITE" id="PS50111">
    <property type="entry name" value="CHEMOTAXIS_TRANSDUC_2"/>
    <property type="match status" value="1"/>
</dbReference>
<dbReference type="STRING" id="757424.Hsero_2619"/>
<evidence type="ECO:0000256" key="1">
    <source>
        <dbReference type="ARBA" id="ARBA00022500"/>
    </source>
</evidence>
<dbReference type="eggNOG" id="COG0840">
    <property type="taxonomic scope" value="Bacteria"/>
</dbReference>
<feature type="domain" description="Methyl-accepting transducer" evidence="5">
    <location>
        <begin position="296"/>
        <end position="512"/>
    </location>
</feature>
<keyword evidence="1" id="KW-0145">Chemotaxis</keyword>
<evidence type="ECO:0000256" key="3">
    <source>
        <dbReference type="PROSITE-ProRule" id="PRU00284"/>
    </source>
</evidence>
<name>D8IXL3_HERSS</name>
<feature type="transmembrane region" description="Helical" evidence="4">
    <location>
        <begin position="21"/>
        <end position="41"/>
    </location>
</feature>
<keyword evidence="3" id="KW-0807">Transducer</keyword>
<dbReference type="Gene3D" id="1.10.287.950">
    <property type="entry name" value="Methyl-accepting chemotaxis protein"/>
    <property type="match status" value="1"/>
</dbReference>
<accession>D8IXL3</accession>
<dbReference type="GO" id="GO:0006935">
    <property type="term" value="P:chemotaxis"/>
    <property type="evidence" value="ECO:0007669"/>
    <property type="project" value="UniProtKB-KW"/>
</dbReference>
<dbReference type="InterPro" id="IPR004089">
    <property type="entry name" value="MCPsignal_dom"/>
</dbReference>
<dbReference type="HOGENOM" id="CLU_000445_107_16_4"/>
<dbReference type="Pfam" id="PF12729">
    <property type="entry name" value="4HB_MCP_1"/>
    <property type="match status" value="1"/>
</dbReference>
<dbReference type="PRINTS" id="PR00260">
    <property type="entry name" value="CHEMTRNSDUCR"/>
</dbReference>
<evidence type="ECO:0000313" key="6">
    <source>
        <dbReference type="EMBL" id="ADJ64115.1"/>
    </source>
</evidence>
<gene>
    <name evidence="6" type="primary">tsr</name>
    <name evidence="6" type="ordered locus">Hsero_2619</name>
</gene>
<keyword evidence="4" id="KW-1133">Transmembrane helix</keyword>
<dbReference type="AlphaFoldDB" id="D8IXL3"/>
<dbReference type="SMART" id="SM00283">
    <property type="entry name" value="MA"/>
    <property type="match status" value="1"/>
</dbReference>
<evidence type="ECO:0000313" key="7">
    <source>
        <dbReference type="Proteomes" id="UP000000329"/>
    </source>
</evidence>
<feature type="transmembrane region" description="Helical" evidence="4">
    <location>
        <begin position="216"/>
        <end position="236"/>
    </location>
</feature>
<dbReference type="GO" id="GO:0005886">
    <property type="term" value="C:plasma membrane"/>
    <property type="evidence" value="ECO:0007669"/>
    <property type="project" value="TreeGrafter"/>
</dbReference>
<reference evidence="6 7" key="1">
    <citation type="submission" date="2010-04" db="EMBL/GenBank/DDBJ databases">
        <title>The genome of Herbaspirillum seropedicae SmR1, an endophytic, nitrogen-fixing, plant-growth promoting beta-Proteobacteria.</title>
        <authorList>
            <person name="Pedrosa F.O."/>
            <person name="Monteiro R.A."/>
            <person name="Wassem R."/>
            <person name="Cruz L.M."/>
            <person name="Ayub R.A."/>
            <person name="Colauto N.B."/>
            <person name="Fernandez M.A."/>
            <person name="Fungaro M.H.P."/>
            <person name="Grisard E.C."/>
            <person name="Hungria M."/>
            <person name="Madeira H.M.F."/>
            <person name="Nodari R.O."/>
            <person name="Osaku C.A."/>
            <person name="Petzl-Erler M.L."/>
            <person name="Terenzi H."/>
            <person name="Vieira L.G.E."/>
            <person name="Almeida M.I.M."/>
            <person name="Alves L.R."/>
            <person name="Arantes O.M.N."/>
            <person name="Balsanelli E."/>
            <person name="Barcellos F.G."/>
            <person name="Baura V.A."/>
            <person name="Binde D.R."/>
            <person name="Campo R.J."/>
            <person name="Chubatsu L.S."/>
            <person name="Chueire L.M.O."/>
            <person name="Ciferri R.R."/>
            <person name="Correa L.C."/>
            <person name="da Conceicao Silva J.L."/>
            <person name="Dabul A.N.G."/>
            <person name="Dambros B.P."/>
            <person name="Faoro H."/>
            <person name="Favetti A."/>
            <person name="Friedermann G."/>
            <person name="Furlaneto M.C."/>
            <person name="Gasques L.S."/>
            <person name="Gimenes C.C.T."/>
            <person name="Gioppo N.M.R."/>
            <person name="Glienke-Blanco C."/>
            <person name="Godoy L.P."/>
            <person name="Guerra M.P."/>
            <person name="Karp S."/>
            <person name="Kava-Cordeiro V."/>
            <person name="Margarido V.P."/>
            <person name="Mathioni S.M."/>
            <person name="Menck-Soares M.A."/>
            <person name="Murace N.K."/>
            <person name="Nicolas M.F."/>
            <person name="Oliveira C.E.C."/>
            <person name="Pagnan N.A.B."/>
            <person name="Pamphile J.A."/>
            <person name="Patussi E.V."/>
            <person name="Pereira L.F.P."/>
            <person name="Pereira-Ferrari L."/>
            <person name="Pinto F.G.S."/>
            <person name="Precoma C."/>
            <person name="Prioli A.J."/>
            <person name="Prioli S.M.A.P."/>
            <person name="Raittz R.T."/>
            <person name="Ramos H.J.O."/>
            <person name="Ribeiro E.M.S.F."/>
            <person name="Rigo L.U."/>
            <person name="Rocha C.L.M.S.C."/>
            <person name="Rocha S.N."/>
            <person name="Santos K."/>
            <person name="Satori D."/>
            <person name="Silva A.G."/>
            <person name="Simao R.C.G."/>
            <person name="Soares M.A.M."/>
            <person name="Souza E.M."/>
            <person name="Steffens M.B.R."/>
            <person name="Steindel M."/>
            <person name="Tadra-Sfeir M.Z."/>
            <person name="Takahashi E.K."/>
            <person name="Torres R.A."/>
            <person name="Valle J.S."/>
            <person name="Vernal J.I."/>
            <person name="Vilas-Boas L.A."/>
            <person name="Watanabe M.A.E."/>
            <person name="Weiss V.A."/>
            <person name="Yates M.A."/>
            <person name="Souza E.M."/>
        </authorList>
    </citation>
    <scope>NUCLEOTIDE SEQUENCE [LARGE SCALE GENOMIC DNA]</scope>
    <source>
        <strain evidence="6 7">SmR1</strain>
    </source>
</reference>
<keyword evidence="4" id="KW-0812">Transmembrane</keyword>
<dbReference type="Pfam" id="PF00015">
    <property type="entry name" value="MCPsignal"/>
    <property type="match status" value="1"/>
</dbReference>
<evidence type="ECO:0000256" key="2">
    <source>
        <dbReference type="ARBA" id="ARBA00029447"/>
    </source>
</evidence>
<dbReference type="GO" id="GO:0004888">
    <property type="term" value="F:transmembrane signaling receptor activity"/>
    <property type="evidence" value="ECO:0007669"/>
    <property type="project" value="InterPro"/>
</dbReference>
<keyword evidence="4" id="KW-0472">Membrane</keyword>
<keyword evidence="7" id="KW-1185">Reference proteome</keyword>
<proteinExistence type="inferred from homology"/>
<dbReference type="InterPro" id="IPR051310">
    <property type="entry name" value="MCP_chemotaxis"/>
</dbReference>
<dbReference type="SUPFAM" id="SSF58104">
    <property type="entry name" value="Methyl-accepting chemotaxis protein (MCP) signaling domain"/>
    <property type="match status" value="1"/>
</dbReference>
<dbReference type="InterPro" id="IPR024478">
    <property type="entry name" value="HlyB_4HB_MCP"/>
</dbReference>
<evidence type="ECO:0000256" key="4">
    <source>
        <dbReference type="SAM" id="Phobius"/>
    </source>
</evidence>
<dbReference type="GO" id="GO:0007165">
    <property type="term" value="P:signal transduction"/>
    <property type="evidence" value="ECO:0007669"/>
    <property type="project" value="UniProtKB-KW"/>
</dbReference>
<dbReference type="Proteomes" id="UP000000329">
    <property type="component" value="Chromosome"/>
</dbReference>
<dbReference type="PANTHER" id="PTHR43531:SF11">
    <property type="entry name" value="METHYL-ACCEPTING CHEMOTAXIS PROTEIN 3"/>
    <property type="match status" value="1"/>
</dbReference>
<dbReference type="InterPro" id="IPR004090">
    <property type="entry name" value="Chemotax_Me-accpt_rcpt"/>
</dbReference>
<evidence type="ECO:0000259" key="5">
    <source>
        <dbReference type="PROSITE" id="PS50111"/>
    </source>
</evidence>
<dbReference type="PANTHER" id="PTHR43531">
    <property type="entry name" value="PROTEIN ICFG"/>
    <property type="match status" value="1"/>
</dbReference>
<comment type="similarity">
    <text evidence="2">Belongs to the methyl-accepting chemotaxis (MCP) protein family.</text>
</comment>
<dbReference type="KEGG" id="hse:Hsero_2619"/>
<sequence>MNAGVVPANNKENIVQGKLSVTARLGLLLALLCASVLLLAWRDMLGMASSNDKLKYVYEDRTMALIHIARVRDALYQNRDLMGRALMMANLRTDPNADDSVSAARIKQNLGGMAALDASFREGWKAYRDTRLSPEETTLAGRFEERWQTYLSERDQIITLIANGEPLQANRRWTALTTQLADLAGLLSKLGRLQESLTGSAYEEARNEYQRLRTHNLEIAGLTLALGLALALWIIAGVRRELGGEPAYAADIVRQIADGNLCVEVNLRSNDRSSLLYAMHTMRARLTEIMRNVTLSTQALGVSSRQLNATAHALAQASSEQAAAVEEVHGAIASMNQAIQQTGEHARRTNQIAVAAASDADKSGAAVQTTVDAMRGIARQVGVIDDIAYQTNLLALNAAIEAARAGEHGRGFSVVAAEVRKLAERSQSSAHEISVIAQQSVELAEQTSQRLVEGTLQGIRQASQQINQITLSSRMQEEGVAEIGVAVTQLNDTTQRNAAASEELAITAEAMAERARELNAQLAYFRLEQSQQGQPGQRPAAA</sequence>
<dbReference type="EMBL" id="CP002039">
    <property type="protein sequence ID" value="ADJ64115.1"/>
    <property type="molecule type" value="Genomic_DNA"/>
</dbReference>
<organism evidence="6 7">
    <name type="scientific">Herbaspirillum seropedicae (strain SmR1)</name>
    <dbReference type="NCBI Taxonomy" id="757424"/>
    <lineage>
        <taxon>Bacteria</taxon>
        <taxon>Pseudomonadati</taxon>
        <taxon>Pseudomonadota</taxon>
        <taxon>Betaproteobacteria</taxon>
        <taxon>Burkholderiales</taxon>
        <taxon>Oxalobacteraceae</taxon>
        <taxon>Herbaspirillum</taxon>
    </lineage>
</organism>
<protein>
    <submittedName>
        <fullName evidence="6">Methyl-accepting chemotaxis II protein</fullName>
    </submittedName>
</protein>